<name>H1KYP8_9EURY</name>
<dbReference type="RefSeq" id="WP_007044360.1">
    <property type="nucleotide sequence ID" value="NZ_AGJL01000019.1"/>
</dbReference>
<comment type="caution">
    <text evidence="2">The sequence shown here is derived from an EMBL/GenBank/DDBJ whole genome shotgun (WGS) entry which is preliminary data.</text>
</comment>
<dbReference type="SUPFAM" id="SSF143422">
    <property type="entry name" value="Transposase IS200-like"/>
    <property type="match status" value="1"/>
</dbReference>
<dbReference type="PANTHER" id="PTHR33360:SF2">
    <property type="entry name" value="TRANSPOSASE FOR INSERTION SEQUENCE ELEMENT IS200"/>
    <property type="match status" value="1"/>
</dbReference>
<dbReference type="STRING" id="647171.MetfoDRAFT_0921"/>
<feature type="domain" description="Transposase IS200-like" evidence="1">
    <location>
        <begin position="19"/>
        <end position="136"/>
    </location>
</feature>
<sequence>MELKSPPKKYHHNKNKHIVYSCQYHVVFCPKYRRPVLTGKIKERLEELIKKRCKELNTEVLDMVIAPDHVHLLLDADPTIGINKIVAQIKGYTSNRLRNEFPELKRKLPTLWTRGRFISTVGIVTLDVIRQYIDSQKGV</sequence>
<evidence type="ECO:0000259" key="1">
    <source>
        <dbReference type="SMART" id="SM01321"/>
    </source>
</evidence>
<reference evidence="2 3" key="1">
    <citation type="submission" date="2011-09" db="EMBL/GenBank/DDBJ databases">
        <title>The draft genome of Methanotorris formicicus Mc-S-70.</title>
        <authorList>
            <consortium name="US DOE Joint Genome Institute (JGI-PGF)"/>
            <person name="Lucas S."/>
            <person name="Han J."/>
            <person name="Lapidus A."/>
            <person name="Cheng J.-F."/>
            <person name="Goodwin L."/>
            <person name="Pitluck S."/>
            <person name="Peters L."/>
            <person name="Land M.L."/>
            <person name="Hauser L."/>
            <person name="Sieprawska-Lupa M."/>
            <person name="Takai K."/>
            <person name="Miyazaki J."/>
            <person name="Whitman W."/>
            <person name="Woyke T.J."/>
        </authorList>
    </citation>
    <scope>NUCLEOTIDE SEQUENCE [LARGE SCALE GENOMIC DNA]</scope>
    <source>
        <strain evidence="2 3">Mc-S-70</strain>
    </source>
</reference>
<dbReference type="PANTHER" id="PTHR33360">
    <property type="entry name" value="TRANSPOSASE FOR INSERTION SEQUENCE ELEMENT IS200"/>
    <property type="match status" value="1"/>
</dbReference>
<dbReference type="Pfam" id="PF01797">
    <property type="entry name" value="Y1_Tnp"/>
    <property type="match status" value="1"/>
</dbReference>
<accession>H1KYP8</accession>
<dbReference type="EMBL" id="AGJL01000019">
    <property type="protein sequence ID" value="EHP86952.1"/>
    <property type="molecule type" value="Genomic_DNA"/>
</dbReference>
<dbReference type="OrthoDB" id="92826at2157"/>
<evidence type="ECO:0000313" key="2">
    <source>
        <dbReference type="EMBL" id="EHP86952.1"/>
    </source>
</evidence>
<dbReference type="GO" id="GO:0006313">
    <property type="term" value="P:DNA transposition"/>
    <property type="evidence" value="ECO:0007669"/>
    <property type="project" value="InterPro"/>
</dbReference>
<gene>
    <name evidence="2" type="ORF">MetfoDRAFT_0921</name>
</gene>
<dbReference type="GO" id="GO:0004803">
    <property type="term" value="F:transposase activity"/>
    <property type="evidence" value="ECO:0007669"/>
    <property type="project" value="InterPro"/>
</dbReference>
<dbReference type="Gene3D" id="3.30.70.1290">
    <property type="entry name" value="Transposase IS200-like"/>
    <property type="match status" value="1"/>
</dbReference>
<dbReference type="PATRIC" id="fig|647171.4.peg.908"/>
<evidence type="ECO:0000313" key="3">
    <source>
        <dbReference type="Proteomes" id="UP000003706"/>
    </source>
</evidence>
<dbReference type="InterPro" id="IPR036515">
    <property type="entry name" value="Transposase_17_sf"/>
</dbReference>
<protein>
    <submittedName>
        <fullName evidence="2">Transposase IS200-family protein</fullName>
    </submittedName>
</protein>
<dbReference type="GO" id="GO:0003677">
    <property type="term" value="F:DNA binding"/>
    <property type="evidence" value="ECO:0007669"/>
    <property type="project" value="InterPro"/>
</dbReference>
<organism evidence="2 3">
    <name type="scientific">Methanotorris formicicus Mc-S-70</name>
    <dbReference type="NCBI Taxonomy" id="647171"/>
    <lineage>
        <taxon>Archaea</taxon>
        <taxon>Methanobacteriati</taxon>
        <taxon>Methanobacteriota</taxon>
        <taxon>Methanomada group</taxon>
        <taxon>Methanococci</taxon>
        <taxon>Methanococcales</taxon>
        <taxon>Methanocaldococcaceae</taxon>
        <taxon>Methanotorris</taxon>
    </lineage>
</organism>
<dbReference type="InterPro" id="IPR002686">
    <property type="entry name" value="Transposase_17"/>
</dbReference>
<dbReference type="Proteomes" id="UP000003706">
    <property type="component" value="Unassembled WGS sequence"/>
</dbReference>
<dbReference type="AlphaFoldDB" id="H1KYP8"/>
<dbReference type="SMART" id="SM01321">
    <property type="entry name" value="Y1_Tnp"/>
    <property type="match status" value="1"/>
</dbReference>
<keyword evidence="3" id="KW-1185">Reference proteome</keyword>
<dbReference type="NCBIfam" id="NF033573">
    <property type="entry name" value="transpos_IS200"/>
    <property type="match status" value="1"/>
</dbReference>
<proteinExistence type="predicted"/>